<dbReference type="EMBL" id="JH719423">
    <property type="protein sequence ID" value="EJF59527.1"/>
    <property type="molecule type" value="Genomic_DNA"/>
</dbReference>
<dbReference type="AlphaFoldDB" id="R7SX06"/>
<name>R7SX06_DICSQ</name>
<dbReference type="Proteomes" id="UP000053319">
    <property type="component" value="Unassembled WGS sequence"/>
</dbReference>
<feature type="region of interest" description="Disordered" evidence="1">
    <location>
        <begin position="594"/>
        <end position="619"/>
    </location>
</feature>
<dbReference type="RefSeq" id="XP_007367694.1">
    <property type="nucleotide sequence ID" value="XM_007367632.1"/>
</dbReference>
<evidence type="ECO:0000313" key="3">
    <source>
        <dbReference type="EMBL" id="EJF59527.1"/>
    </source>
</evidence>
<dbReference type="GeneID" id="18833790"/>
<dbReference type="KEGG" id="dsq:DICSQDRAFT_108666"/>
<dbReference type="InterPro" id="IPR011990">
    <property type="entry name" value="TPR-like_helical_dom_sf"/>
</dbReference>
<dbReference type="SUPFAM" id="SSF48452">
    <property type="entry name" value="TPR-like"/>
    <property type="match status" value="1"/>
</dbReference>
<evidence type="ECO:0000313" key="4">
    <source>
        <dbReference type="Proteomes" id="UP000053319"/>
    </source>
</evidence>
<accession>R7SX06</accession>
<feature type="compositionally biased region" description="Low complexity" evidence="1">
    <location>
        <begin position="594"/>
        <end position="615"/>
    </location>
</feature>
<dbReference type="Pfam" id="PF13374">
    <property type="entry name" value="TPR_10"/>
    <property type="match status" value="1"/>
</dbReference>
<feature type="domain" description="CHAT" evidence="2">
    <location>
        <begin position="728"/>
        <end position="1000"/>
    </location>
</feature>
<dbReference type="HOGENOM" id="CLU_001305_0_1_1"/>
<reference evidence="3 4" key="1">
    <citation type="journal article" date="2012" name="Science">
        <title>The Paleozoic origin of enzymatic lignin decomposition reconstructed from 31 fungal genomes.</title>
        <authorList>
            <person name="Floudas D."/>
            <person name="Binder M."/>
            <person name="Riley R."/>
            <person name="Barry K."/>
            <person name="Blanchette R.A."/>
            <person name="Henrissat B."/>
            <person name="Martinez A.T."/>
            <person name="Otillar R."/>
            <person name="Spatafora J.W."/>
            <person name="Yadav J.S."/>
            <person name="Aerts A."/>
            <person name="Benoit I."/>
            <person name="Boyd A."/>
            <person name="Carlson A."/>
            <person name="Copeland A."/>
            <person name="Coutinho P.M."/>
            <person name="de Vries R.P."/>
            <person name="Ferreira P."/>
            <person name="Findley K."/>
            <person name="Foster B."/>
            <person name="Gaskell J."/>
            <person name="Glotzer D."/>
            <person name="Gorecki P."/>
            <person name="Heitman J."/>
            <person name="Hesse C."/>
            <person name="Hori C."/>
            <person name="Igarashi K."/>
            <person name="Jurgens J.A."/>
            <person name="Kallen N."/>
            <person name="Kersten P."/>
            <person name="Kohler A."/>
            <person name="Kuees U."/>
            <person name="Kumar T.K.A."/>
            <person name="Kuo A."/>
            <person name="LaButti K."/>
            <person name="Larrondo L.F."/>
            <person name="Lindquist E."/>
            <person name="Ling A."/>
            <person name="Lombard V."/>
            <person name="Lucas S."/>
            <person name="Lundell T."/>
            <person name="Martin R."/>
            <person name="McLaughlin D.J."/>
            <person name="Morgenstern I."/>
            <person name="Morin E."/>
            <person name="Murat C."/>
            <person name="Nagy L.G."/>
            <person name="Nolan M."/>
            <person name="Ohm R.A."/>
            <person name="Patyshakuliyeva A."/>
            <person name="Rokas A."/>
            <person name="Ruiz-Duenas F.J."/>
            <person name="Sabat G."/>
            <person name="Salamov A."/>
            <person name="Samejima M."/>
            <person name="Schmutz J."/>
            <person name="Slot J.C."/>
            <person name="St John F."/>
            <person name="Stenlid J."/>
            <person name="Sun H."/>
            <person name="Sun S."/>
            <person name="Syed K."/>
            <person name="Tsang A."/>
            <person name="Wiebenga A."/>
            <person name="Young D."/>
            <person name="Pisabarro A."/>
            <person name="Eastwood D.C."/>
            <person name="Martin F."/>
            <person name="Cullen D."/>
            <person name="Grigoriev I.V."/>
            <person name="Hibbett D.S."/>
        </authorList>
    </citation>
    <scope>NUCLEOTIDE SEQUENCE [LARGE SCALE GENOMIC DNA]</scope>
    <source>
        <strain evidence="3 4">LYAD-421 SS1</strain>
    </source>
</reference>
<organism evidence="3 4">
    <name type="scientific">Dichomitus squalens (strain LYAD-421)</name>
    <name type="common">Western red white-rot fungus</name>
    <dbReference type="NCBI Taxonomy" id="732165"/>
    <lineage>
        <taxon>Eukaryota</taxon>
        <taxon>Fungi</taxon>
        <taxon>Dikarya</taxon>
        <taxon>Basidiomycota</taxon>
        <taxon>Agaricomycotina</taxon>
        <taxon>Agaricomycetes</taxon>
        <taxon>Polyporales</taxon>
        <taxon>Polyporaceae</taxon>
        <taxon>Dichomitus</taxon>
    </lineage>
</organism>
<dbReference type="SUPFAM" id="SSF81901">
    <property type="entry name" value="HCP-like"/>
    <property type="match status" value="1"/>
</dbReference>
<protein>
    <submittedName>
        <fullName evidence="3">TPR-like protein</fullName>
    </submittedName>
</protein>
<dbReference type="InterPro" id="IPR024983">
    <property type="entry name" value="CHAT_dom"/>
</dbReference>
<evidence type="ECO:0000256" key="1">
    <source>
        <dbReference type="SAM" id="MobiDB-lite"/>
    </source>
</evidence>
<evidence type="ECO:0000259" key="2">
    <source>
        <dbReference type="Pfam" id="PF12770"/>
    </source>
</evidence>
<gene>
    <name evidence="3" type="ORF">DICSQDRAFT_108666</name>
</gene>
<dbReference type="Pfam" id="PF12770">
    <property type="entry name" value="CHAT"/>
    <property type="match status" value="1"/>
</dbReference>
<proteinExistence type="predicted"/>
<dbReference type="Gene3D" id="1.25.40.10">
    <property type="entry name" value="Tetratricopeptide repeat domain"/>
    <property type="match status" value="2"/>
</dbReference>
<sequence length="1005" mass="111497">MDYAAACRTRYNRRRSSEDLQTALALLEKAVRMCPVTEASRPHLLNNLGLSLRSRYDDTGDKQALDSAIHSFREALKLRPRTHPDRCVTLGSLANSLRERYKLFGHHIDLDESIAKQREALDLRTEDHADRWMTQSNLGNALLLKYETSGEPQDILEAIAAIQSCPPDHRSATSGKPRALHVKFSILQRHGGNLEDIDEAITLNRKAISLQRNPPDDDNLANALLERFENTGDTRDSNEAIQYLRDALRRRSGGPSRASSLHNLGVALGFRDDQTRNRGDLDEAIQLHREALDLRPPGHAERFMSLSMLGIFYKTLFHLGDSTSLERAIAAQREALDCCPEDRLIDYSQITGHLGSALLEKHRSTHNKEDLDYAINALNSALGRLPASHSLRRISLVNAALAHRSKLPLHDEDLERIISYQHEASELFPLEHPLQSVILARLATALLHRSSTGQDPKFALLERATTLRTASARDRLTAAGDRATAARQRQHPTTISAYSHTLALLDLCLTATPTAELQHKLLVELDRRSIACEACAAAIELGDLEVAVELLERGRGLLWARLTRFRHPLDDLKAVNPDLARSFEESSRELEELATSSSEGAVGTAAASSSGPTSTPRFDKQLHTLHTTSERLHKVVEEIRRIPRFANFLDAVPYADLCKAAATGPTIIVNICEFRSDALIIRHDCPPLLVPLPAATPSALVKLTNTLLNYAAPQQTASASVHDKEIRRLLRTLWDIVVEPIANKLIEVGVQQHSQVWWYPTGVLCRLPLHAAGPYKRSQPGFHELYVSSYTTTLSRALSCVDDDTTAGNDGLRNMLLVSVAGDPSAKHKYLKTAAAEADVIRHFSDSFASFLALCDDAASPQAVLAHLHEYSWAHFTCHGHQNPSPFDSSFELHGEGYLRLINIVRSRLPNAELAFLSACNTATGDFEGAPDEVIHLAAAMQFCGFRSVVGTLWPMRDEDGPVVTEAFCDFLLHRRQKIGYRSSAEALHHAVTKLRSDKNVTIDR</sequence>
<dbReference type="OMA" id="CANALAC"/>